<evidence type="ECO:0000256" key="6">
    <source>
        <dbReference type="SAM" id="Phobius"/>
    </source>
</evidence>
<name>A0A7Y6TVC0_9BURK</name>
<feature type="transmembrane region" description="Helical" evidence="6">
    <location>
        <begin position="312"/>
        <end position="332"/>
    </location>
</feature>
<evidence type="ECO:0000256" key="3">
    <source>
        <dbReference type="ARBA" id="ARBA00022692"/>
    </source>
</evidence>
<dbReference type="AlphaFoldDB" id="A0A7Y6TVC0"/>
<dbReference type="InterPro" id="IPR043428">
    <property type="entry name" value="LivM-like"/>
</dbReference>
<dbReference type="PANTHER" id="PTHR30482:SF17">
    <property type="entry name" value="ABC TRANSPORTER ATP-BINDING PROTEIN"/>
    <property type="match status" value="1"/>
</dbReference>
<keyword evidence="8" id="KW-1185">Reference proteome</keyword>
<dbReference type="Pfam" id="PF02653">
    <property type="entry name" value="BPD_transp_2"/>
    <property type="match status" value="1"/>
</dbReference>
<gene>
    <name evidence="7" type="ORF">HQN59_03645</name>
</gene>
<evidence type="ECO:0000256" key="2">
    <source>
        <dbReference type="ARBA" id="ARBA00022475"/>
    </source>
</evidence>
<feature type="transmembrane region" description="Helical" evidence="6">
    <location>
        <begin position="108"/>
        <end position="130"/>
    </location>
</feature>
<reference evidence="7 8" key="1">
    <citation type="submission" date="2020-06" db="EMBL/GenBank/DDBJ databases">
        <title>Schlegella sp. ID0723 isolated from air conditioner.</title>
        <authorList>
            <person name="Kim D.Y."/>
            <person name="Kim D.-U."/>
        </authorList>
    </citation>
    <scope>NUCLEOTIDE SEQUENCE [LARGE SCALE GENOMIC DNA]</scope>
    <source>
        <strain evidence="7 8">ID0723</strain>
    </source>
</reference>
<accession>A0A7Y6TVC0</accession>
<dbReference type="CDD" id="cd06581">
    <property type="entry name" value="TM_PBP1_LivM_like"/>
    <property type="match status" value="1"/>
</dbReference>
<feature type="transmembrane region" description="Helical" evidence="6">
    <location>
        <begin position="63"/>
        <end position="88"/>
    </location>
</feature>
<keyword evidence="4 6" id="KW-1133">Transmembrane helix</keyword>
<proteinExistence type="predicted"/>
<sequence>MSASPGAAAPIPVSTAQDPRGAIARSLGRHARWRWWEFALIAGLVLSWFVLPQHALILKEIAIVAIFAMSLDLVLGYAGVVSLGHTAFFGFGAYGAALFAKHVMPDPWVGLAFAIGVSTLLGAVTSVLILRGSDLTRLMVTLGVASILYELANKLDHITGGADGLQGVVMGPLLTPFGAFDFDLSGRVAYAYALAVLIVVLFLMRHLVLSPFGASLQALRDNRLRATSIGISTNWRLVAAYTVAGGIAGAAGALQAQTGGFASLDVFDFHRSAEVLLVLVVGGTGYLYGGIFGAIVFTLLRDLIAAWTPQYWNFWLGLFLVVLVLVGRDRFIRPWTWFGARR</sequence>
<dbReference type="RefSeq" id="WP_176066112.1">
    <property type="nucleotide sequence ID" value="NZ_JABWMJ010000001.1"/>
</dbReference>
<organism evidence="7 8">
    <name type="scientific">Piscinibacter koreensis</name>
    <dbReference type="NCBI Taxonomy" id="2742824"/>
    <lineage>
        <taxon>Bacteria</taxon>
        <taxon>Pseudomonadati</taxon>
        <taxon>Pseudomonadota</taxon>
        <taxon>Betaproteobacteria</taxon>
        <taxon>Burkholderiales</taxon>
        <taxon>Sphaerotilaceae</taxon>
        <taxon>Piscinibacter</taxon>
    </lineage>
</organism>
<protein>
    <submittedName>
        <fullName evidence="7">Branched-chain amino acid ABC transporter permease</fullName>
    </submittedName>
</protein>
<keyword evidence="5 6" id="KW-0472">Membrane</keyword>
<evidence type="ECO:0000313" key="7">
    <source>
        <dbReference type="EMBL" id="NUZ04848.1"/>
    </source>
</evidence>
<feature type="transmembrane region" description="Helical" evidence="6">
    <location>
        <begin position="189"/>
        <end position="214"/>
    </location>
</feature>
<dbReference type="GO" id="GO:0005886">
    <property type="term" value="C:plasma membrane"/>
    <property type="evidence" value="ECO:0007669"/>
    <property type="project" value="UniProtKB-SubCell"/>
</dbReference>
<evidence type="ECO:0000256" key="1">
    <source>
        <dbReference type="ARBA" id="ARBA00004651"/>
    </source>
</evidence>
<keyword evidence="3 6" id="KW-0812">Transmembrane</keyword>
<evidence type="ECO:0000313" key="8">
    <source>
        <dbReference type="Proteomes" id="UP000529637"/>
    </source>
</evidence>
<dbReference type="GO" id="GO:0015658">
    <property type="term" value="F:branched-chain amino acid transmembrane transporter activity"/>
    <property type="evidence" value="ECO:0007669"/>
    <property type="project" value="InterPro"/>
</dbReference>
<dbReference type="PANTHER" id="PTHR30482">
    <property type="entry name" value="HIGH-AFFINITY BRANCHED-CHAIN AMINO ACID TRANSPORT SYSTEM PERMEASE"/>
    <property type="match status" value="1"/>
</dbReference>
<feature type="transmembrane region" description="Helical" evidence="6">
    <location>
        <begin position="234"/>
        <end position="254"/>
    </location>
</feature>
<comment type="subcellular location">
    <subcellularLocation>
        <location evidence="1">Cell membrane</location>
        <topology evidence="1">Multi-pass membrane protein</topology>
    </subcellularLocation>
</comment>
<evidence type="ECO:0000256" key="5">
    <source>
        <dbReference type="ARBA" id="ARBA00023136"/>
    </source>
</evidence>
<comment type="caution">
    <text evidence="7">The sequence shown here is derived from an EMBL/GenBank/DDBJ whole genome shotgun (WGS) entry which is preliminary data.</text>
</comment>
<evidence type="ECO:0000256" key="4">
    <source>
        <dbReference type="ARBA" id="ARBA00022989"/>
    </source>
</evidence>
<dbReference type="InterPro" id="IPR001851">
    <property type="entry name" value="ABC_transp_permease"/>
</dbReference>
<feature type="transmembrane region" description="Helical" evidence="6">
    <location>
        <begin position="33"/>
        <end position="51"/>
    </location>
</feature>
<feature type="transmembrane region" description="Helical" evidence="6">
    <location>
        <begin position="275"/>
        <end position="300"/>
    </location>
</feature>
<dbReference type="Proteomes" id="UP000529637">
    <property type="component" value="Unassembled WGS sequence"/>
</dbReference>
<keyword evidence="2" id="KW-1003">Cell membrane</keyword>
<dbReference type="EMBL" id="JABWMJ010000001">
    <property type="protein sequence ID" value="NUZ04848.1"/>
    <property type="molecule type" value="Genomic_DNA"/>
</dbReference>